<feature type="transmembrane region" description="Helical" evidence="6">
    <location>
        <begin position="505"/>
        <end position="527"/>
    </location>
</feature>
<evidence type="ECO:0000256" key="6">
    <source>
        <dbReference type="SAM" id="Phobius"/>
    </source>
</evidence>
<feature type="transmembrane region" description="Helical" evidence="6">
    <location>
        <begin position="434"/>
        <end position="457"/>
    </location>
</feature>
<feature type="transmembrane region" description="Helical" evidence="6">
    <location>
        <begin position="409"/>
        <end position="428"/>
    </location>
</feature>
<comment type="subcellular location">
    <subcellularLocation>
        <location evidence="1">Membrane</location>
        <topology evidence="1">Multi-pass membrane protein</topology>
    </subcellularLocation>
</comment>
<feature type="transmembrane region" description="Helical" evidence="6">
    <location>
        <begin position="222"/>
        <end position="246"/>
    </location>
</feature>
<feature type="transmembrane region" description="Helical" evidence="6">
    <location>
        <begin position="469"/>
        <end position="493"/>
    </location>
</feature>
<evidence type="ECO:0000256" key="4">
    <source>
        <dbReference type="ARBA" id="ARBA00023136"/>
    </source>
</evidence>
<feature type="transmembrane region" description="Helical" evidence="6">
    <location>
        <begin position="198"/>
        <end position="216"/>
    </location>
</feature>
<dbReference type="AlphaFoldDB" id="A0A0D2M848"/>
<organism evidence="7 8">
    <name type="scientific">Hypholoma sublateritium (strain FD-334 SS-4)</name>
    <dbReference type="NCBI Taxonomy" id="945553"/>
    <lineage>
        <taxon>Eukaryota</taxon>
        <taxon>Fungi</taxon>
        <taxon>Dikarya</taxon>
        <taxon>Basidiomycota</taxon>
        <taxon>Agaricomycotina</taxon>
        <taxon>Agaricomycetes</taxon>
        <taxon>Agaricomycetidae</taxon>
        <taxon>Agaricales</taxon>
        <taxon>Agaricineae</taxon>
        <taxon>Strophariaceae</taxon>
        <taxon>Hypholoma</taxon>
    </lineage>
</organism>
<evidence type="ECO:0008006" key="9">
    <source>
        <dbReference type="Google" id="ProtNLM"/>
    </source>
</evidence>
<dbReference type="OrthoDB" id="5982228at2759"/>
<evidence type="ECO:0000313" key="7">
    <source>
        <dbReference type="EMBL" id="KJA19473.1"/>
    </source>
</evidence>
<feature type="transmembrane region" description="Helical" evidence="6">
    <location>
        <begin position="95"/>
        <end position="119"/>
    </location>
</feature>
<dbReference type="GO" id="GO:0016020">
    <property type="term" value="C:membrane"/>
    <property type="evidence" value="ECO:0007669"/>
    <property type="project" value="UniProtKB-SubCell"/>
</dbReference>
<evidence type="ECO:0000256" key="3">
    <source>
        <dbReference type="ARBA" id="ARBA00022989"/>
    </source>
</evidence>
<keyword evidence="8" id="KW-1185">Reference proteome</keyword>
<name>A0A0D2M848_HYPSF</name>
<protein>
    <recommendedName>
        <fullName evidence="9">Amino acid permease/ SLC12A domain-containing protein</fullName>
    </recommendedName>
</protein>
<reference evidence="8" key="1">
    <citation type="submission" date="2014-04" db="EMBL/GenBank/DDBJ databases">
        <title>Evolutionary Origins and Diversification of the Mycorrhizal Mutualists.</title>
        <authorList>
            <consortium name="DOE Joint Genome Institute"/>
            <consortium name="Mycorrhizal Genomics Consortium"/>
            <person name="Kohler A."/>
            <person name="Kuo A."/>
            <person name="Nagy L.G."/>
            <person name="Floudas D."/>
            <person name="Copeland A."/>
            <person name="Barry K.W."/>
            <person name="Cichocki N."/>
            <person name="Veneault-Fourrey C."/>
            <person name="LaButti K."/>
            <person name="Lindquist E.A."/>
            <person name="Lipzen A."/>
            <person name="Lundell T."/>
            <person name="Morin E."/>
            <person name="Murat C."/>
            <person name="Riley R."/>
            <person name="Ohm R."/>
            <person name="Sun H."/>
            <person name="Tunlid A."/>
            <person name="Henrissat B."/>
            <person name="Grigoriev I.V."/>
            <person name="Hibbett D.S."/>
            <person name="Martin F."/>
        </authorList>
    </citation>
    <scope>NUCLEOTIDE SEQUENCE [LARGE SCALE GENOMIC DNA]</scope>
    <source>
        <strain evidence="8">FD-334 SS-4</strain>
    </source>
</reference>
<dbReference type="InterPro" id="IPR050598">
    <property type="entry name" value="AminoAcid_Transporter"/>
</dbReference>
<dbReference type="EMBL" id="KN817577">
    <property type="protein sequence ID" value="KJA19473.1"/>
    <property type="molecule type" value="Genomic_DNA"/>
</dbReference>
<proteinExistence type="predicted"/>
<feature type="transmembrane region" description="Helical" evidence="6">
    <location>
        <begin position="359"/>
        <end position="379"/>
    </location>
</feature>
<dbReference type="OMA" id="RWANRIN"/>
<keyword evidence="3 6" id="KW-1133">Transmembrane helix</keyword>
<dbReference type="Gene3D" id="1.20.1740.10">
    <property type="entry name" value="Amino acid/polyamine transporter I"/>
    <property type="match status" value="1"/>
</dbReference>
<evidence type="ECO:0000256" key="1">
    <source>
        <dbReference type="ARBA" id="ARBA00004141"/>
    </source>
</evidence>
<gene>
    <name evidence="7" type="ORF">HYPSUDRAFT_44228</name>
</gene>
<keyword evidence="2 6" id="KW-0812">Transmembrane</keyword>
<evidence type="ECO:0000256" key="2">
    <source>
        <dbReference type="ARBA" id="ARBA00022692"/>
    </source>
</evidence>
<evidence type="ECO:0000313" key="8">
    <source>
        <dbReference type="Proteomes" id="UP000054270"/>
    </source>
</evidence>
<dbReference type="PANTHER" id="PTHR11785">
    <property type="entry name" value="AMINO ACID TRANSPORTER"/>
    <property type="match status" value="1"/>
</dbReference>
<feature type="region of interest" description="Disordered" evidence="5">
    <location>
        <begin position="37"/>
        <end position="64"/>
    </location>
</feature>
<evidence type="ECO:0000256" key="5">
    <source>
        <dbReference type="SAM" id="MobiDB-lite"/>
    </source>
</evidence>
<dbReference type="PANTHER" id="PTHR11785:SF353">
    <property type="entry name" value="METHIONINE TRANSPORTER (EUROFUNG)"/>
    <property type="match status" value="1"/>
</dbReference>
<dbReference type="InterPro" id="IPR002293">
    <property type="entry name" value="AA/rel_permease1"/>
</dbReference>
<accession>A0A0D2M848</accession>
<feature type="transmembrane region" description="Helical" evidence="6">
    <location>
        <begin position="312"/>
        <end position="334"/>
    </location>
</feature>
<sequence>MSEDIEGAVSLSFHILPAWNCIPLWMSSPVETPASFSSAFSRSPNDLQRRLNPETDLGPPNASNLAPSESVGLLGREVTLLSAVMLNIGQMTGSGIYAVPGTIIHSVGSVGLLLIYWIISPLFALGGLSVYSEFASLFPQRSGGEVVYLEQVFPKPRFFAPIVSAPILILTSLNVSNAIIFAQYFLSALQVPVTTVNQNMVSLIVVFVTAALVVTSTRWALWAVNVLTILKMIVLVFMVGCGIAVLSGMTHIRDPYANFRHPFEGSYWNGNALATAFVKSNHAFGGWANAFNLMGEIRSNDPARTVRKASKISLYVVSALFLFINVAYVAAIPVNDMRVPDELVAILFFRRIFRSEGTAAFPLLVALNCFGSIIAVTLSQARVLREIARQGLLPYPAFFSSVKPFGTPLRALVLRTFLVTLLLVIVPAKDAFDFILDLVSYPNLVFQSALAYGIWVLRSRRSQCKFEQAPLRANTLVVSLYFATCILLLILPWMPPARGHADVSFWYATYCVAGVALLLFCGFYYWIWIIYLPRRGNYEIVQEIEESADGVRNTKLTRRYKEFAANRREEPRLIDI</sequence>
<keyword evidence="4 6" id="KW-0472">Membrane</keyword>
<feature type="transmembrane region" description="Helical" evidence="6">
    <location>
        <begin position="158"/>
        <end position="186"/>
    </location>
</feature>
<dbReference type="STRING" id="945553.A0A0D2M848"/>
<dbReference type="Pfam" id="PF13520">
    <property type="entry name" value="AA_permease_2"/>
    <property type="match status" value="1"/>
</dbReference>
<dbReference type="GO" id="GO:0015179">
    <property type="term" value="F:L-amino acid transmembrane transporter activity"/>
    <property type="evidence" value="ECO:0007669"/>
    <property type="project" value="TreeGrafter"/>
</dbReference>
<dbReference type="Proteomes" id="UP000054270">
    <property type="component" value="Unassembled WGS sequence"/>
</dbReference>
<dbReference type="PIRSF" id="PIRSF006060">
    <property type="entry name" value="AA_transporter"/>
    <property type="match status" value="1"/>
</dbReference>